<gene>
    <name evidence="4" type="ORF">Slin15195_G053570</name>
</gene>
<evidence type="ECO:0000259" key="3">
    <source>
        <dbReference type="Pfam" id="PF00857"/>
    </source>
</evidence>
<name>A0A9Q9EK49_9PEZI</name>
<dbReference type="EMBL" id="CP099421">
    <property type="protein sequence ID" value="USW52038.1"/>
    <property type="molecule type" value="Genomic_DNA"/>
</dbReference>
<protein>
    <submittedName>
        <fullName evidence="4">Isochorismatase</fullName>
    </submittedName>
</protein>
<dbReference type="Proteomes" id="UP001056384">
    <property type="component" value="Chromosome 4"/>
</dbReference>
<sequence>MHVQAAQIKAEPYRWPHDSSLSKEKTALIVIDMQRDFCEQGGYLSHQGYDSSLTRAIIPNIQRLLRTFRSREYHIYHTRKGHRPDLADLPSRESYRSKNNASGLGIGDVGPLGRLLIRGEAGHDIIRELYPQEGEPIVDKPGKSAFANTDFDLLLKVNGIKNLIICGVTTDVCVHSTMRDANDRGYDCLLVEDACAASTEDLHRFAVLLTKVEGGVFGAVASVSDVLGAMNGTSQAELHRNKTQQQQ</sequence>
<evidence type="ECO:0000313" key="4">
    <source>
        <dbReference type="EMBL" id="USW52038.1"/>
    </source>
</evidence>
<dbReference type="CDD" id="cd00431">
    <property type="entry name" value="cysteine_hydrolases"/>
    <property type="match status" value="1"/>
</dbReference>
<dbReference type="Gene3D" id="3.40.50.850">
    <property type="entry name" value="Isochorismatase-like"/>
    <property type="match status" value="1"/>
</dbReference>
<comment type="similarity">
    <text evidence="1">Belongs to the isochorismatase family.</text>
</comment>
<evidence type="ECO:0000256" key="2">
    <source>
        <dbReference type="ARBA" id="ARBA00022801"/>
    </source>
</evidence>
<dbReference type="SUPFAM" id="SSF52499">
    <property type="entry name" value="Isochorismatase-like hydrolases"/>
    <property type="match status" value="1"/>
</dbReference>
<dbReference type="PANTHER" id="PTHR43540:SF9">
    <property type="entry name" value="FAMILY HYDROLASE, PUTATIVE (AFU_ORTHOLOGUE AFUA_2G08700)-RELATED"/>
    <property type="match status" value="1"/>
</dbReference>
<organism evidence="4 5">
    <name type="scientific">Septoria linicola</name>
    <dbReference type="NCBI Taxonomy" id="215465"/>
    <lineage>
        <taxon>Eukaryota</taxon>
        <taxon>Fungi</taxon>
        <taxon>Dikarya</taxon>
        <taxon>Ascomycota</taxon>
        <taxon>Pezizomycotina</taxon>
        <taxon>Dothideomycetes</taxon>
        <taxon>Dothideomycetidae</taxon>
        <taxon>Mycosphaerellales</taxon>
        <taxon>Mycosphaerellaceae</taxon>
        <taxon>Septoria</taxon>
    </lineage>
</organism>
<reference evidence="4" key="1">
    <citation type="submission" date="2022-06" db="EMBL/GenBank/DDBJ databases">
        <title>Complete genome sequences of two strains of the flax pathogen Septoria linicola.</title>
        <authorList>
            <person name="Lapalu N."/>
            <person name="Simon A."/>
            <person name="Demenou B."/>
            <person name="Paumier D."/>
            <person name="Guillot M.-P."/>
            <person name="Gout L."/>
            <person name="Valade R."/>
        </authorList>
    </citation>
    <scope>NUCLEOTIDE SEQUENCE</scope>
    <source>
        <strain evidence="4">SE15195</strain>
    </source>
</reference>
<proteinExistence type="inferred from homology"/>
<keyword evidence="5" id="KW-1185">Reference proteome</keyword>
<accession>A0A9Q9EK49</accession>
<evidence type="ECO:0000256" key="1">
    <source>
        <dbReference type="ARBA" id="ARBA00006336"/>
    </source>
</evidence>
<dbReference type="Pfam" id="PF00857">
    <property type="entry name" value="Isochorismatase"/>
    <property type="match status" value="1"/>
</dbReference>
<dbReference type="InterPro" id="IPR000868">
    <property type="entry name" value="Isochorismatase-like_dom"/>
</dbReference>
<evidence type="ECO:0000313" key="5">
    <source>
        <dbReference type="Proteomes" id="UP001056384"/>
    </source>
</evidence>
<keyword evidence="2" id="KW-0378">Hydrolase</keyword>
<dbReference type="InterPro" id="IPR036380">
    <property type="entry name" value="Isochorismatase-like_sf"/>
</dbReference>
<dbReference type="GO" id="GO:0016787">
    <property type="term" value="F:hydrolase activity"/>
    <property type="evidence" value="ECO:0007669"/>
    <property type="project" value="UniProtKB-KW"/>
</dbReference>
<dbReference type="PANTHER" id="PTHR43540">
    <property type="entry name" value="PEROXYUREIDOACRYLATE/UREIDOACRYLATE AMIDOHYDROLASE-RELATED"/>
    <property type="match status" value="1"/>
</dbReference>
<feature type="domain" description="Isochorismatase-like" evidence="3">
    <location>
        <begin position="26"/>
        <end position="211"/>
    </location>
</feature>
<dbReference type="AlphaFoldDB" id="A0A9Q9EK49"/>
<dbReference type="InterPro" id="IPR050272">
    <property type="entry name" value="Isochorismatase-like_hydrls"/>
</dbReference>